<dbReference type="GO" id="GO:0016747">
    <property type="term" value="F:acyltransferase activity, transferring groups other than amino-acyl groups"/>
    <property type="evidence" value="ECO:0007669"/>
    <property type="project" value="InterPro"/>
</dbReference>
<accession>A0A2T2X122</accession>
<dbReference type="PROSITE" id="PS51186">
    <property type="entry name" value="GNAT"/>
    <property type="match status" value="1"/>
</dbReference>
<dbReference type="Gene3D" id="3.40.630.30">
    <property type="match status" value="1"/>
</dbReference>
<dbReference type="EMBL" id="PXYW01000099">
    <property type="protein sequence ID" value="PSR28172.1"/>
    <property type="molecule type" value="Genomic_DNA"/>
</dbReference>
<dbReference type="PANTHER" id="PTHR43233">
    <property type="entry name" value="FAMILY N-ACETYLTRANSFERASE, PUTATIVE (AFU_ORTHOLOGUE AFUA_6G03350)-RELATED"/>
    <property type="match status" value="1"/>
</dbReference>
<dbReference type="InterPro" id="IPR000182">
    <property type="entry name" value="GNAT_dom"/>
</dbReference>
<reference evidence="2 3" key="1">
    <citation type="journal article" date="2014" name="BMC Genomics">
        <title>Comparison of environmental and isolate Sulfobacillus genomes reveals diverse carbon, sulfur, nitrogen, and hydrogen metabolisms.</title>
        <authorList>
            <person name="Justice N.B."/>
            <person name="Norman A."/>
            <person name="Brown C.T."/>
            <person name="Singh A."/>
            <person name="Thomas B.C."/>
            <person name="Banfield J.F."/>
        </authorList>
    </citation>
    <scope>NUCLEOTIDE SEQUENCE [LARGE SCALE GENOMIC DNA]</scope>
    <source>
        <strain evidence="2">AMDSBA4</strain>
    </source>
</reference>
<dbReference type="InterPro" id="IPR053144">
    <property type="entry name" value="Acetyltransferase_Butenolide"/>
</dbReference>
<dbReference type="InterPro" id="IPR016181">
    <property type="entry name" value="Acyl_CoA_acyltransferase"/>
</dbReference>
<proteinExistence type="predicted"/>
<feature type="domain" description="N-acetyltransferase" evidence="1">
    <location>
        <begin position="6"/>
        <end position="135"/>
    </location>
</feature>
<evidence type="ECO:0000259" key="1">
    <source>
        <dbReference type="PROSITE" id="PS51186"/>
    </source>
</evidence>
<dbReference type="PANTHER" id="PTHR43233:SF1">
    <property type="entry name" value="FAMILY N-ACETYLTRANSFERASE, PUTATIVE (AFU_ORTHOLOGUE AFUA_6G03350)-RELATED"/>
    <property type="match status" value="1"/>
</dbReference>
<dbReference type="CDD" id="cd04301">
    <property type="entry name" value="NAT_SF"/>
    <property type="match status" value="1"/>
</dbReference>
<gene>
    <name evidence="2" type="ORF">C7B46_19085</name>
</gene>
<evidence type="ECO:0000313" key="2">
    <source>
        <dbReference type="EMBL" id="PSR28172.1"/>
    </source>
</evidence>
<dbReference type="Pfam" id="PF00583">
    <property type="entry name" value="Acetyltransf_1"/>
    <property type="match status" value="1"/>
</dbReference>
<dbReference type="AlphaFoldDB" id="A0A2T2X122"/>
<organism evidence="2 3">
    <name type="scientific">Sulfobacillus benefaciens</name>
    <dbReference type="NCBI Taxonomy" id="453960"/>
    <lineage>
        <taxon>Bacteria</taxon>
        <taxon>Bacillati</taxon>
        <taxon>Bacillota</taxon>
        <taxon>Clostridia</taxon>
        <taxon>Eubacteriales</taxon>
        <taxon>Clostridiales Family XVII. Incertae Sedis</taxon>
        <taxon>Sulfobacillus</taxon>
    </lineage>
</organism>
<keyword evidence="2" id="KW-0808">Transferase</keyword>
<dbReference type="Proteomes" id="UP000242972">
    <property type="component" value="Unassembled WGS sequence"/>
</dbReference>
<name>A0A2T2X122_9FIRM</name>
<evidence type="ECO:0000313" key="3">
    <source>
        <dbReference type="Proteomes" id="UP000242972"/>
    </source>
</evidence>
<sequence>MLSLTIRYQVNVPVDPQAVVTLFRDSGIHRPYDDLQRVTQMIERANLTVTGWHGDQLIGIARALTDWCYCCYLSDLAVDPNYQRSGIGTSLVKRVREEIGDAVTLILVSAPEAIPFYERIGLPRTDRAFVLPRKR</sequence>
<comment type="caution">
    <text evidence="2">The sequence shown here is derived from an EMBL/GenBank/DDBJ whole genome shotgun (WGS) entry which is preliminary data.</text>
</comment>
<dbReference type="SUPFAM" id="SSF55729">
    <property type="entry name" value="Acyl-CoA N-acyltransferases (Nat)"/>
    <property type="match status" value="1"/>
</dbReference>
<protein>
    <submittedName>
        <fullName evidence="2">GNAT family N-acetyltransferase</fullName>
    </submittedName>
</protein>